<dbReference type="EMBL" id="CAUYUJ010020071">
    <property type="protein sequence ID" value="CAK0895659.1"/>
    <property type="molecule type" value="Genomic_DNA"/>
</dbReference>
<organism evidence="1 2">
    <name type="scientific">Prorocentrum cordatum</name>
    <dbReference type="NCBI Taxonomy" id="2364126"/>
    <lineage>
        <taxon>Eukaryota</taxon>
        <taxon>Sar</taxon>
        <taxon>Alveolata</taxon>
        <taxon>Dinophyceae</taxon>
        <taxon>Prorocentrales</taxon>
        <taxon>Prorocentraceae</taxon>
        <taxon>Prorocentrum</taxon>
    </lineage>
</organism>
<gene>
    <name evidence="1" type="ORF">PCOR1329_LOCUS74342</name>
</gene>
<evidence type="ECO:0000313" key="2">
    <source>
        <dbReference type="Proteomes" id="UP001189429"/>
    </source>
</evidence>
<sequence length="100" mass="10418">MPGETEDEKTSAVNHAYSWDGVADVAPGKVQKSGFTEVQKKALMQLVADAVKGAMATAETSRGAVKGAGCPWEVSDPWWKFRSGSSAAWDGTGSWGSPAG</sequence>
<comment type="caution">
    <text evidence="1">The sequence shown here is derived from an EMBL/GenBank/DDBJ whole genome shotgun (WGS) entry which is preliminary data.</text>
</comment>
<evidence type="ECO:0000313" key="1">
    <source>
        <dbReference type="EMBL" id="CAK0895659.1"/>
    </source>
</evidence>
<protein>
    <submittedName>
        <fullName evidence="1">Uncharacterized protein</fullName>
    </submittedName>
</protein>
<proteinExistence type="predicted"/>
<reference evidence="1" key="1">
    <citation type="submission" date="2023-10" db="EMBL/GenBank/DDBJ databases">
        <authorList>
            <person name="Chen Y."/>
            <person name="Shah S."/>
            <person name="Dougan E. K."/>
            <person name="Thang M."/>
            <person name="Chan C."/>
        </authorList>
    </citation>
    <scope>NUCLEOTIDE SEQUENCE [LARGE SCALE GENOMIC DNA]</scope>
</reference>
<dbReference type="Proteomes" id="UP001189429">
    <property type="component" value="Unassembled WGS sequence"/>
</dbReference>
<keyword evidence="2" id="KW-1185">Reference proteome</keyword>
<name>A0ABN9XCG9_9DINO</name>
<accession>A0ABN9XCG9</accession>